<dbReference type="Gene3D" id="1.25.40.10">
    <property type="entry name" value="Tetratricopeptide repeat domain"/>
    <property type="match status" value="1"/>
</dbReference>
<sequence>MARLPVTHANCPRCGGRLARDNDSGRCAPCQAAERDRLSAPPTVPATFWKHEPLRRALAERHLGRVIRAYRCHPYHGRSALPQTVVAGWLGITQAQLSRVENGPPLVHLDRLTHWAQLLRVPAHLLWFQLPSGSGGTDARPAVPSIVVEESNEEVVTTDRRQFTVLAALAGLTAGDHLGLLTAPADAAPAIGMEHVRLTSTLVEQLRQTDAAVGANELCDVAIKVHARLAAWAEKARYGREVGEALQSAIADLSIEAAWLAIDSGRRAEARPYLNEAITRARIADDPRVEARALAQLSLLVRDTQPRESLDCAEAALRVSAGWGTPRLKALLHLRRAHAFSVLRDSGGFEREIAKARRELDHGAHEDDQGFVHFVNVQEMHSIRGSCYLSLGNPGRAAEAHRLATENPSTQLRRNQVSYSVHLAEATYRQGDVNQAARMALAVLPEVRQISSQRVTRHLGQIRANMGRNASSTLAVREFIDAYDQQVTL</sequence>
<dbReference type="InterPro" id="IPR010982">
    <property type="entry name" value="Lambda_DNA-bd_dom_sf"/>
</dbReference>
<dbReference type="RefSeq" id="WP_245712816.1">
    <property type="nucleotide sequence ID" value="NZ_FMHT01000003.1"/>
</dbReference>
<proteinExistence type="predicted"/>
<accession>A0A1C6SGR6</accession>
<organism evidence="1 2">
    <name type="scientific">Micromonospora nigra</name>
    <dbReference type="NCBI Taxonomy" id="145857"/>
    <lineage>
        <taxon>Bacteria</taxon>
        <taxon>Bacillati</taxon>
        <taxon>Actinomycetota</taxon>
        <taxon>Actinomycetes</taxon>
        <taxon>Micromonosporales</taxon>
        <taxon>Micromonosporaceae</taxon>
        <taxon>Micromonospora</taxon>
    </lineage>
</organism>
<dbReference type="GO" id="GO:0003677">
    <property type="term" value="F:DNA binding"/>
    <property type="evidence" value="ECO:0007669"/>
    <property type="project" value="InterPro"/>
</dbReference>
<keyword evidence="2" id="KW-1185">Reference proteome</keyword>
<gene>
    <name evidence="1" type="ORF">GA0070616_3731</name>
</gene>
<dbReference type="Proteomes" id="UP000199699">
    <property type="component" value="Unassembled WGS sequence"/>
</dbReference>
<dbReference type="SUPFAM" id="SSF47413">
    <property type="entry name" value="lambda repressor-like DNA-binding domains"/>
    <property type="match status" value="1"/>
</dbReference>
<evidence type="ECO:0000313" key="1">
    <source>
        <dbReference type="EMBL" id="SCL28632.1"/>
    </source>
</evidence>
<evidence type="ECO:0000313" key="2">
    <source>
        <dbReference type="Proteomes" id="UP000199699"/>
    </source>
</evidence>
<reference evidence="1 2" key="1">
    <citation type="submission" date="2016-06" db="EMBL/GenBank/DDBJ databases">
        <authorList>
            <person name="Kjaerup R.B."/>
            <person name="Dalgaard T.S."/>
            <person name="Juul-Madsen H.R."/>
        </authorList>
    </citation>
    <scope>NUCLEOTIDE SEQUENCE [LARGE SCALE GENOMIC DNA]</scope>
    <source>
        <strain evidence="1 2">DSM 43818</strain>
    </source>
</reference>
<dbReference type="AlphaFoldDB" id="A0A1C6SGR6"/>
<dbReference type="STRING" id="145857.GA0070616_3731"/>
<dbReference type="InterPro" id="IPR011990">
    <property type="entry name" value="TPR-like_helical_dom_sf"/>
</dbReference>
<protein>
    <recommendedName>
        <fullName evidence="3">Helix-turn-helix domain-containing protein</fullName>
    </recommendedName>
</protein>
<dbReference type="EMBL" id="FMHT01000003">
    <property type="protein sequence ID" value="SCL28632.1"/>
    <property type="molecule type" value="Genomic_DNA"/>
</dbReference>
<dbReference type="SUPFAM" id="SSF48452">
    <property type="entry name" value="TPR-like"/>
    <property type="match status" value="1"/>
</dbReference>
<evidence type="ECO:0008006" key="3">
    <source>
        <dbReference type="Google" id="ProtNLM"/>
    </source>
</evidence>
<name>A0A1C6SGR6_9ACTN</name>